<evidence type="ECO:0000313" key="4">
    <source>
        <dbReference type="Proteomes" id="UP000264589"/>
    </source>
</evidence>
<dbReference type="PANTHER" id="PTHR43639:SF1">
    <property type="entry name" value="SHORT-CHAIN DEHYDROGENASE_REDUCTASE FAMILY PROTEIN"/>
    <property type="match status" value="1"/>
</dbReference>
<dbReference type="InterPro" id="IPR036291">
    <property type="entry name" value="NAD(P)-bd_dom_sf"/>
</dbReference>
<dbReference type="PRINTS" id="PR00081">
    <property type="entry name" value="GDHRDH"/>
</dbReference>
<organism evidence="3 4">
    <name type="scientific">Parvularcula marina</name>
    <dbReference type="NCBI Taxonomy" id="2292771"/>
    <lineage>
        <taxon>Bacteria</taxon>
        <taxon>Pseudomonadati</taxon>
        <taxon>Pseudomonadota</taxon>
        <taxon>Alphaproteobacteria</taxon>
        <taxon>Parvularculales</taxon>
        <taxon>Parvularculaceae</taxon>
        <taxon>Parvularcula</taxon>
    </lineage>
</organism>
<comment type="similarity">
    <text evidence="1">Belongs to the short-chain dehydrogenases/reductases (SDR) family.</text>
</comment>
<dbReference type="GO" id="GO:0016491">
    <property type="term" value="F:oxidoreductase activity"/>
    <property type="evidence" value="ECO:0007669"/>
    <property type="project" value="UniProtKB-KW"/>
</dbReference>
<dbReference type="SUPFAM" id="SSF51735">
    <property type="entry name" value="NAD(P)-binding Rossmann-fold domains"/>
    <property type="match status" value="1"/>
</dbReference>
<dbReference type="InParanoid" id="A0A371R8C1"/>
<dbReference type="Proteomes" id="UP000264589">
    <property type="component" value="Unassembled WGS sequence"/>
</dbReference>
<dbReference type="EMBL" id="QUQO01000002">
    <property type="protein sequence ID" value="RFB01695.1"/>
    <property type="molecule type" value="Genomic_DNA"/>
</dbReference>
<dbReference type="InterPro" id="IPR002347">
    <property type="entry name" value="SDR_fam"/>
</dbReference>
<dbReference type="FunCoup" id="A0A371R8C1">
    <property type="interactions" value="30"/>
</dbReference>
<dbReference type="Gene3D" id="3.40.50.720">
    <property type="entry name" value="NAD(P)-binding Rossmann-like Domain"/>
    <property type="match status" value="1"/>
</dbReference>
<dbReference type="OrthoDB" id="9786360at2"/>
<protein>
    <submittedName>
        <fullName evidence="3">SDR family oxidoreductase</fullName>
    </submittedName>
</protein>
<evidence type="ECO:0000256" key="1">
    <source>
        <dbReference type="ARBA" id="ARBA00006484"/>
    </source>
</evidence>
<evidence type="ECO:0000256" key="2">
    <source>
        <dbReference type="ARBA" id="ARBA00023002"/>
    </source>
</evidence>
<comment type="caution">
    <text evidence="3">The sequence shown here is derived from an EMBL/GenBank/DDBJ whole genome shotgun (WGS) entry which is preliminary data.</text>
</comment>
<accession>A0A371R8C1</accession>
<dbReference type="AlphaFoldDB" id="A0A371R8C1"/>
<name>A0A371R8C1_9PROT</name>
<keyword evidence="4" id="KW-1185">Reference proteome</keyword>
<sequence length="249" mass="26344">MKRVLVTGSAKRLGAVIARHLKAQGWQPVIHYNHSGDEARALADELGTVAVGADLADAEAVSGLIGKAVKAAGGPLSALINNASIFEHDRAGDVSEASLMAHLRTNTLAPVLLARAFAEQVDRAGDPVIVNILDQKLSNLYPDHYSYTLSKSALQTATHLMAQDFAPHIRVCGVAPGYTLPSPGESEAAFEKKAASANPLGRRLDPEDIARTVAFCLSCRAITGQTILADNGEHLIPTHRDISFKGEGK</sequence>
<dbReference type="Pfam" id="PF13561">
    <property type="entry name" value="adh_short_C2"/>
    <property type="match status" value="1"/>
</dbReference>
<dbReference type="RefSeq" id="WP_116393410.1">
    <property type="nucleotide sequence ID" value="NZ_QUQO01000002.1"/>
</dbReference>
<dbReference type="PANTHER" id="PTHR43639">
    <property type="entry name" value="OXIDOREDUCTASE, SHORT-CHAIN DEHYDROGENASE/REDUCTASE FAMILY (AFU_ORTHOLOGUE AFUA_5G02870)"/>
    <property type="match status" value="1"/>
</dbReference>
<gene>
    <name evidence="3" type="ORF">DX908_15615</name>
</gene>
<proteinExistence type="inferred from homology"/>
<keyword evidence="2" id="KW-0560">Oxidoreductase</keyword>
<evidence type="ECO:0000313" key="3">
    <source>
        <dbReference type="EMBL" id="RFB01695.1"/>
    </source>
</evidence>
<reference evidence="3 4" key="1">
    <citation type="submission" date="2018-08" db="EMBL/GenBank/DDBJ databases">
        <title>Parvularcula sp. SM1705, isolated from surface water of the South Sea China.</title>
        <authorList>
            <person name="Sun L."/>
        </authorList>
    </citation>
    <scope>NUCLEOTIDE SEQUENCE [LARGE SCALE GENOMIC DNA]</scope>
    <source>
        <strain evidence="3 4">SM1705</strain>
    </source>
</reference>